<evidence type="ECO:0000256" key="3">
    <source>
        <dbReference type="ARBA" id="ARBA00012448"/>
    </source>
</evidence>
<dbReference type="PANTHER" id="PTHR32282:SF11">
    <property type="entry name" value="PENICILLIN-BINDING PROTEIN 1B"/>
    <property type="match status" value="1"/>
</dbReference>
<comment type="catalytic activity">
    <reaction evidence="22">
        <text>[GlcNAc-(1-&gt;4)-Mur2Ac(oyl-L-Ala-gamma-D-Glu-L-Lys-D-Ala-D-Ala)](n)-di-trans,octa-cis-undecaprenyl diphosphate + beta-D-GlcNAc-(1-&gt;4)-Mur2Ac(oyl-L-Ala-gamma-D-Glu-L-Lys-D-Ala-D-Ala)-di-trans,octa-cis-undecaprenyl diphosphate = [GlcNAc-(1-&gt;4)-Mur2Ac(oyl-L-Ala-gamma-D-Glu-L-Lys-D-Ala-D-Ala)](n+1)-di-trans,octa-cis-undecaprenyl diphosphate + di-trans,octa-cis-undecaprenyl diphosphate + H(+)</text>
        <dbReference type="Rhea" id="RHEA:23708"/>
        <dbReference type="Rhea" id="RHEA-COMP:9602"/>
        <dbReference type="Rhea" id="RHEA-COMP:9603"/>
        <dbReference type="ChEBI" id="CHEBI:15378"/>
        <dbReference type="ChEBI" id="CHEBI:58405"/>
        <dbReference type="ChEBI" id="CHEBI:60033"/>
        <dbReference type="ChEBI" id="CHEBI:78435"/>
        <dbReference type="EC" id="2.4.99.28"/>
    </reaction>
</comment>
<evidence type="ECO:0000313" key="27">
    <source>
        <dbReference type="Proteomes" id="UP001524944"/>
    </source>
</evidence>
<dbReference type="EMBL" id="JANPWE010000012">
    <property type="protein sequence ID" value="MCR6546818.1"/>
    <property type="molecule type" value="Genomic_DNA"/>
</dbReference>
<dbReference type="PANTHER" id="PTHR32282">
    <property type="entry name" value="BINDING PROTEIN TRANSPEPTIDASE, PUTATIVE-RELATED"/>
    <property type="match status" value="1"/>
</dbReference>
<dbReference type="RefSeq" id="WP_257914104.1">
    <property type="nucleotide sequence ID" value="NZ_JANPWE010000012.1"/>
</dbReference>
<dbReference type="InterPro" id="IPR050396">
    <property type="entry name" value="Glycosyltr_51/Transpeptidase"/>
</dbReference>
<evidence type="ECO:0000256" key="11">
    <source>
        <dbReference type="ARBA" id="ARBA00022801"/>
    </source>
</evidence>
<gene>
    <name evidence="26" type="ORF">NVS47_15080</name>
</gene>
<dbReference type="InterPro" id="IPR001264">
    <property type="entry name" value="Glyco_trans_51"/>
</dbReference>
<keyword evidence="19" id="KW-0961">Cell wall biogenesis/degradation</keyword>
<dbReference type="SUPFAM" id="SSF53955">
    <property type="entry name" value="Lysozyme-like"/>
    <property type="match status" value="1"/>
</dbReference>
<dbReference type="InterPro" id="IPR023346">
    <property type="entry name" value="Lysozyme-like_dom_sf"/>
</dbReference>
<keyword evidence="15 23" id="KW-1133">Transmembrane helix</keyword>
<evidence type="ECO:0000256" key="7">
    <source>
        <dbReference type="ARBA" id="ARBA00022670"/>
    </source>
</evidence>
<evidence type="ECO:0000256" key="5">
    <source>
        <dbReference type="ARBA" id="ARBA00022475"/>
    </source>
</evidence>
<evidence type="ECO:0000256" key="2">
    <source>
        <dbReference type="ARBA" id="ARBA00004401"/>
    </source>
</evidence>
<accession>A0ABT1Y8D1</accession>
<evidence type="ECO:0000256" key="21">
    <source>
        <dbReference type="ARBA" id="ARBA00044770"/>
    </source>
</evidence>
<evidence type="ECO:0000256" key="12">
    <source>
        <dbReference type="ARBA" id="ARBA00022960"/>
    </source>
</evidence>
<evidence type="ECO:0000256" key="8">
    <source>
        <dbReference type="ARBA" id="ARBA00022676"/>
    </source>
</evidence>
<organism evidence="26 27">
    <name type="scientific">Dehalobacterium formicoaceticum</name>
    <dbReference type="NCBI Taxonomy" id="51515"/>
    <lineage>
        <taxon>Bacteria</taxon>
        <taxon>Bacillati</taxon>
        <taxon>Bacillota</taxon>
        <taxon>Clostridia</taxon>
        <taxon>Eubacteriales</taxon>
        <taxon>Peptococcaceae</taxon>
        <taxon>Dehalobacterium</taxon>
    </lineage>
</organism>
<evidence type="ECO:0000256" key="14">
    <source>
        <dbReference type="ARBA" id="ARBA00022984"/>
    </source>
</evidence>
<evidence type="ECO:0000256" key="9">
    <source>
        <dbReference type="ARBA" id="ARBA00022679"/>
    </source>
</evidence>
<dbReference type="InterPro" id="IPR001460">
    <property type="entry name" value="PCN-bd_Tpept"/>
</dbReference>
<dbReference type="SUPFAM" id="SSF56601">
    <property type="entry name" value="beta-lactamase/transpeptidase-like"/>
    <property type="match status" value="1"/>
</dbReference>
<evidence type="ECO:0000313" key="26">
    <source>
        <dbReference type="EMBL" id="MCR6546818.1"/>
    </source>
</evidence>
<keyword evidence="14" id="KW-0573">Peptidoglycan synthesis</keyword>
<protein>
    <recommendedName>
        <fullName evidence="4">Penicillin-binding protein 1A</fullName>
        <ecNumber evidence="21">2.4.99.28</ecNumber>
        <ecNumber evidence="3">3.4.16.4</ecNumber>
    </recommendedName>
</protein>
<feature type="domain" description="Glycosyl transferase family 51" evidence="25">
    <location>
        <begin position="65"/>
        <end position="240"/>
    </location>
</feature>
<keyword evidence="17" id="KW-0046">Antibiotic resistance</keyword>
<reference evidence="26 27" key="1">
    <citation type="submission" date="2022-08" db="EMBL/GenBank/DDBJ databases">
        <title>Proteogenomics of the novel Dehalobacterium formicoaceticum strain EZ94 highlights a key role of methyltransferases during anaerobic dichloromethane degradation.</title>
        <authorList>
            <person name="Wasmund K."/>
        </authorList>
    </citation>
    <scope>NUCLEOTIDE SEQUENCE [LARGE SCALE GENOMIC DNA]</scope>
    <source>
        <strain evidence="26 27">EZ94</strain>
    </source>
</reference>
<keyword evidence="12" id="KW-0133">Cell shape</keyword>
<evidence type="ECO:0000256" key="23">
    <source>
        <dbReference type="SAM" id="Phobius"/>
    </source>
</evidence>
<evidence type="ECO:0000256" key="4">
    <source>
        <dbReference type="ARBA" id="ARBA00018638"/>
    </source>
</evidence>
<dbReference type="Gene3D" id="3.40.710.10">
    <property type="entry name" value="DD-peptidase/beta-lactamase superfamily"/>
    <property type="match status" value="1"/>
</dbReference>
<feature type="domain" description="Penicillin-binding protein transpeptidase" evidence="24">
    <location>
        <begin position="339"/>
        <end position="601"/>
    </location>
</feature>
<comment type="caution">
    <text evidence="26">The sequence shown here is derived from an EMBL/GenBank/DDBJ whole genome shotgun (WGS) entry which is preliminary data.</text>
</comment>
<evidence type="ECO:0000256" key="20">
    <source>
        <dbReference type="ARBA" id="ARBA00034000"/>
    </source>
</evidence>
<keyword evidence="11" id="KW-0378">Hydrolase</keyword>
<dbReference type="Pfam" id="PF00912">
    <property type="entry name" value="Transgly"/>
    <property type="match status" value="1"/>
</dbReference>
<evidence type="ECO:0000256" key="22">
    <source>
        <dbReference type="ARBA" id="ARBA00049902"/>
    </source>
</evidence>
<dbReference type="Gene3D" id="1.10.3810.10">
    <property type="entry name" value="Biosynthetic peptidoglycan transglycosylase-like"/>
    <property type="match status" value="1"/>
</dbReference>
<feature type="transmembrane region" description="Helical" evidence="23">
    <location>
        <begin position="16"/>
        <end position="40"/>
    </location>
</feature>
<dbReference type="InterPro" id="IPR036950">
    <property type="entry name" value="PBP_transglycosylase"/>
</dbReference>
<evidence type="ECO:0000256" key="17">
    <source>
        <dbReference type="ARBA" id="ARBA00023251"/>
    </source>
</evidence>
<evidence type="ECO:0000256" key="10">
    <source>
        <dbReference type="ARBA" id="ARBA00022692"/>
    </source>
</evidence>
<name>A0ABT1Y8D1_9FIRM</name>
<proteinExistence type="predicted"/>
<keyword evidence="7" id="KW-0645">Protease</keyword>
<keyword evidence="16 23" id="KW-0472">Membrane</keyword>
<evidence type="ECO:0000256" key="18">
    <source>
        <dbReference type="ARBA" id="ARBA00023268"/>
    </source>
</evidence>
<dbReference type="Pfam" id="PF00905">
    <property type="entry name" value="Transpeptidase"/>
    <property type="match status" value="1"/>
</dbReference>
<dbReference type="Proteomes" id="UP001524944">
    <property type="component" value="Unassembled WGS sequence"/>
</dbReference>
<comment type="catalytic activity">
    <reaction evidence="20">
        <text>Preferential cleavage: (Ac)2-L-Lys-D-Ala-|-D-Ala. Also transpeptidation of peptidyl-alanyl moieties that are N-acyl substituents of D-alanine.</text>
        <dbReference type="EC" id="3.4.16.4"/>
    </reaction>
</comment>
<evidence type="ECO:0000259" key="24">
    <source>
        <dbReference type="Pfam" id="PF00905"/>
    </source>
</evidence>
<evidence type="ECO:0000259" key="25">
    <source>
        <dbReference type="Pfam" id="PF00912"/>
    </source>
</evidence>
<dbReference type="NCBIfam" id="TIGR02074">
    <property type="entry name" value="PBP_1a_fam"/>
    <property type="match status" value="1"/>
</dbReference>
<dbReference type="InterPro" id="IPR012338">
    <property type="entry name" value="Beta-lactam/transpept-like"/>
</dbReference>
<comment type="subcellular location">
    <subcellularLocation>
        <location evidence="2">Cell membrane</location>
        <topology evidence="2">Single-pass type II membrane protein</topology>
    </subcellularLocation>
</comment>
<keyword evidence="10 23" id="KW-0812">Transmembrane</keyword>
<evidence type="ECO:0000256" key="1">
    <source>
        <dbReference type="ARBA" id="ARBA00002624"/>
    </source>
</evidence>
<evidence type="ECO:0000256" key="13">
    <source>
        <dbReference type="ARBA" id="ARBA00022968"/>
    </source>
</evidence>
<keyword evidence="6" id="KW-0121">Carboxypeptidase</keyword>
<keyword evidence="13" id="KW-0735">Signal-anchor</keyword>
<evidence type="ECO:0000256" key="6">
    <source>
        <dbReference type="ARBA" id="ARBA00022645"/>
    </source>
</evidence>
<sequence>MTTEPEKKRKIKLSRVLLLSFIFILIIGFGSGLGLLLGIVKDLPDWDAADLESESTSFVYDINGDMVVKLHRAENRVPVKLDAIPDNLINAFLATEDVRFWEHHGVDVKRVFGALAADIRNRNFSEGASTLTMQLVRNAILEDQDKKIERKIKEALLAIQVERNYTKDEILTMYLNEIYFGHGTHGVQTASQLYFGKDVGELTLGESAMLTGLVRNPRNYSPFLNLDNAIHIRNVVLNNMLQYGMISQEEADQAKQEKPKLADYQQQNLYAYPWFTDYVIDQAEDLIEAAGMEPSQIYTGGLRIHTTLDPVIQKAAEDAYANESFFPASNTNDPVQSAMAVMDPKTGEVRALIGGREHLTKRGLNRATDIKRQPGSAFKPISVYAPALEDGFAPSSRVNDVPTTFGSSKYPYKPVNYDGRYRGSVTMRKAVEDSINVPAVKFLSMIGVSKGYTFAKNLGLDLDKNDENLSLALGGLTYGVSPLALTAAYCAFDNQGVYIKPHVITKIVDQYGNTIVDVVPEKKIAMNERTAYLMTDMLESVVKSGTGTRAQMNRPVAGKTGTTQLPDKAIFNSITGSANKDAWFAGYTPELVGVVWMGYDQDVDKDGKPNYLRQVYGGQYPARIWKYVMENSLKEVPVSSFTKPTGIVSKAIDIKTGKLASSLTPDKYIRYEVFSNDNIPTEYSDAWITANICSDSKLLANEECPNQAKGVFLKASYASQSDIDAGLTAPTAHCNIHKGAESAIGTEMIGICTDPRHKGKLVLANYPQEGESGGCPQDLIQFRSFESGEVPTKHCDLKDHQVKK</sequence>
<keyword evidence="27" id="KW-1185">Reference proteome</keyword>
<comment type="function">
    <text evidence="1">Cell wall formation. Synthesis of cross-linked peptidoglycan from the lipid intermediates. The enzyme has a penicillin-insensitive transglycosylase N-terminal domain (formation of linear glycan strands) and a penicillin-sensitive transpeptidase C-terminal domain (cross-linking of the peptide subunits).</text>
</comment>
<keyword evidence="18" id="KW-0511">Multifunctional enzyme</keyword>
<evidence type="ECO:0000256" key="19">
    <source>
        <dbReference type="ARBA" id="ARBA00023316"/>
    </source>
</evidence>
<dbReference type="EC" id="2.4.99.28" evidence="21"/>
<evidence type="ECO:0000256" key="16">
    <source>
        <dbReference type="ARBA" id="ARBA00023136"/>
    </source>
</evidence>
<keyword evidence="8" id="KW-0328">Glycosyltransferase</keyword>
<dbReference type="EC" id="3.4.16.4" evidence="3"/>
<keyword evidence="9" id="KW-0808">Transferase</keyword>
<keyword evidence="5" id="KW-1003">Cell membrane</keyword>
<evidence type="ECO:0000256" key="15">
    <source>
        <dbReference type="ARBA" id="ARBA00022989"/>
    </source>
</evidence>